<evidence type="ECO:0000313" key="2">
    <source>
        <dbReference type="Proteomes" id="UP000272627"/>
    </source>
</evidence>
<protein>
    <submittedName>
        <fullName evidence="1">Uncharacterized protein</fullName>
    </submittedName>
</protein>
<gene>
    <name evidence="1" type="ORF">ALQ86_103168</name>
</gene>
<name>A0A3M3AQJ8_PSEA0</name>
<dbReference type="Proteomes" id="UP000272627">
    <property type="component" value="Unassembled WGS sequence"/>
</dbReference>
<accession>A0A3M3AQJ8</accession>
<dbReference type="EMBL" id="RBOA01000122">
    <property type="protein sequence ID" value="RMM02346.1"/>
    <property type="molecule type" value="Genomic_DNA"/>
</dbReference>
<evidence type="ECO:0000313" key="1">
    <source>
        <dbReference type="EMBL" id="RMM02346.1"/>
    </source>
</evidence>
<reference evidence="1 2" key="1">
    <citation type="submission" date="2018-08" db="EMBL/GenBank/DDBJ databases">
        <title>Recombination of ecologically and evolutionarily significant loci maintains genetic cohesion in the Pseudomonas syringae species complex.</title>
        <authorList>
            <person name="Dillon M."/>
            <person name="Thakur S."/>
            <person name="Almeida R.N.D."/>
            <person name="Weir B.S."/>
            <person name="Guttman D.S."/>
        </authorList>
    </citation>
    <scope>NUCLEOTIDE SEQUENCE [LARGE SCALE GENOMIC DNA]</scope>
    <source>
        <strain evidence="1 2">ICMP 8636</strain>
    </source>
</reference>
<organism evidence="1 2">
    <name type="scientific">Pseudomonas amygdali pv. eriobotryae</name>
    <dbReference type="NCBI Taxonomy" id="129137"/>
    <lineage>
        <taxon>Bacteria</taxon>
        <taxon>Pseudomonadati</taxon>
        <taxon>Pseudomonadota</taxon>
        <taxon>Gammaproteobacteria</taxon>
        <taxon>Pseudomonadales</taxon>
        <taxon>Pseudomonadaceae</taxon>
        <taxon>Pseudomonas</taxon>
        <taxon>Pseudomonas amygdali</taxon>
    </lineage>
</organism>
<comment type="caution">
    <text evidence="1">The sequence shown here is derived from an EMBL/GenBank/DDBJ whole genome shotgun (WGS) entry which is preliminary data.</text>
</comment>
<dbReference type="AlphaFoldDB" id="A0A3M3AQJ8"/>
<proteinExistence type="predicted"/>
<sequence>MRDIQSSAAITNVLPRAMLESHLWMRADVREAKCFVQPHAAFVRQHDPA</sequence>